<dbReference type="SUPFAM" id="SSF52833">
    <property type="entry name" value="Thioredoxin-like"/>
    <property type="match status" value="1"/>
</dbReference>
<comment type="similarity">
    <text evidence="2">Belongs to the thioredoxin family.</text>
</comment>
<feature type="active site" description="Nucleophile" evidence="3">
    <location>
        <position position="34"/>
    </location>
</feature>
<dbReference type="PANTHER" id="PTHR46115">
    <property type="entry name" value="THIOREDOXIN-LIKE PROTEIN 1"/>
    <property type="match status" value="1"/>
</dbReference>
<evidence type="ECO:0000256" key="3">
    <source>
        <dbReference type="PIRSR" id="PIRSR000077-1"/>
    </source>
</evidence>
<dbReference type="eggNOG" id="KOG0907">
    <property type="taxonomic scope" value="Eukaryota"/>
</dbReference>
<evidence type="ECO:0000256" key="2">
    <source>
        <dbReference type="PIRNR" id="PIRNR000077"/>
    </source>
</evidence>
<feature type="domain" description="Thioredoxin" evidence="5">
    <location>
        <begin position="1"/>
        <end position="104"/>
    </location>
</feature>
<dbReference type="Gene3D" id="3.40.30.10">
    <property type="entry name" value="Glutaredoxin"/>
    <property type="match status" value="1"/>
</dbReference>
<feature type="active site" description="Nucleophile" evidence="3">
    <location>
        <position position="31"/>
    </location>
</feature>
<keyword evidence="4" id="KW-0676">Redox-active center</keyword>
<name>D2V4N1_NAEGR</name>
<dbReference type="FunFam" id="3.40.30.10:FF:000245">
    <property type="entry name" value="Thioredoxin"/>
    <property type="match status" value="1"/>
</dbReference>
<organism evidence="7">
    <name type="scientific">Naegleria gruberi</name>
    <name type="common">Amoeba</name>
    <dbReference type="NCBI Taxonomy" id="5762"/>
    <lineage>
        <taxon>Eukaryota</taxon>
        <taxon>Discoba</taxon>
        <taxon>Heterolobosea</taxon>
        <taxon>Tetramitia</taxon>
        <taxon>Eutetramitia</taxon>
        <taxon>Vahlkampfiidae</taxon>
        <taxon>Naegleria</taxon>
    </lineage>
</organism>
<dbReference type="Proteomes" id="UP000006671">
    <property type="component" value="Unassembled WGS sequence"/>
</dbReference>
<sequence length="104" mass="11510">MVKQVDSHSELKSLIEGHEGLVVVDFFATWCGPCKRIAPTIEEWSKTHTTVLFLKVDVDINDESASVYSVEAMPTFLFFKGGQKIKSVVGANPNALLDVINENK</sequence>
<evidence type="ECO:0000256" key="4">
    <source>
        <dbReference type="PIRSR" id="PIRSR000077-4"/>
    </source>
</evidence>
<evidence type="ECO:0000259" key="5">
    <source>
        <dbReference type="PROSITE" id="PS51352"/>
    </source>
</evidence>
<accession>D2V4N1</accession>
<dbReference type="CDD" id="cd02947">
    <property type="entry name" value="TRX_family"/>
    <property type="match status" value="1"/>
</dbReference>
<reference evidence="6 7" key="1">
    <citation type="journal article" date="2010" name="Cell">
        <title>The genome of Naegleria gruberi illuminates early eukaryotic versatility.</title>
        <authorList>
            <person name="Fritz-Laylin L.K."/>
            <person name="Prochnik S.E."/>
            <person name="Ginger M.L."/>
            <person name="Dacks J.B."/>
            <person name="Carpenter M.L."/>
            <person name="Field M.C."/>
            <person name="Kuo A."/>
            <person name="Paredez A."/>
            <person name="Chapman J."/>
            <person name="Pham J."/>
            <person name="Shu S."/>
            <person name="Neupane R."/>
            <person name="Cipriano M."/>
            <person name="Mancuso J."/>
            <person name="Tu H."/>
            <person name="Salamov A."/>
            <person name="Lindquist E."/>
            <person name="Shapiro H."/>
            <person name="Lucas S."/>
            <person name="Grigoriev I.V."/>
            <person name="Cande W.Z."/>
            <person name="Fulton C."/>
            <person name="Rokhsar D.S."/>
            <person name="Dawson S.C."/>
        </authorList>
    </citation>
    <scope>NUCLEOTIDE SEQUENCE [LARGE SCALE GENOMIC DNA]</scope>
    <source>
        <strain evidence="6 7">NEG-M</strain>
    </source>
</reference>
<dbReference type="InterPro" id="IPR013766">
    <property type="entry name" value="Thioredoxin_domain"/>
</dbReference>
<dbReference type="PROSITE" id="PS00194">
    <property type="entry name" value="THIOREDOXIN_1"/>
    <property type="match status" value="1"/>
</dbReference>
<dbReference type="FunCoup" id="D2V4N1">
    <property type="interactions" value="227"/>
</dbReference>
<dbReference type="GO" id="GO:0015035">
    <property type="term" value="F:protein-disulfide reductase activity"/>
    <property type="evidence" value="ECO:0007669"/>
    <property type="project" value="InterPro"/>
</dbReference>
<feature type="disulfide bond" description="Redox-active" evidence="4">
    <location>
        <begin position="31"/>
        <end position="34"/>
    </location>
</feature>
<dbReference type="InterPro" id="IPR005746">
    <property type="entry name" value="Thioredoxin"/>
</dbReference>
<dbReference type="OrthoDB" id="2121326at2759"/>
<feature type="site" description="Deprotonates C-terminal active site Cys" evidence="3">
    <location>
        <position position="25"/>
    </location>
</feature>
<dbReference type="InterPro" id="IPR017937">
    <property type="entry name" value="Thioredoxin_CS"/>
</dbReference>
<dbReference type="KEGG" id="ngr:NAEGRDRAFT_35538"/>
<dbReference type="Pfam" id="PF00085">
    <property type="entry name" value="Thioredoxin"/>
    <property type="match status" value="1"/>
</dbReference>
<evidence type="ECO:0000313" key="7">
    <source>
        <dbReference type="Proteomes" id="UP000006671"/>
    </source>
</evidence>
<dbReference type="InterPro" id="IPR036249">
    <property type="entry name" value="Thioredoxin-like_sf"/>
</dbReference>
<keyword evidence="7" id="KW-1185">Reference proteome</keyword>
<dbReference type="STRING" id="5762.D2V4N1"/>
<protein>
    <recommendedName>
        <fullName evidence="2">Thioredoxin</fullName>
    </recommendedName>
</protein>
<dbReference type="GeneID" id="8849588"/>
<feature type="site" description="Contributes to redox potential value" evidence="3">
    <location>
        <position position="33"/>
    </location>
</feature>
<dbReference type="PRINTS" id="PR00421">
    <property type="entry name" value="THIOREDOXIN"/>
</dbReference>
<dbReference type="InParanoid" id="D2V4N1"/>
<dbReference type="PIRSF" id="PIRSF000077">
    <property type="entry name" value="Thioredoxin"/>
    <property type="match status" value="1"/>
</dbReference>
<evidence type="ECO:0000313" key="6">
    <source>
        <dbReference type="EMBL" id="EFC48132.1"/>
    </source>
</evidence>
<dbReference type="PROSITE" id="PS51352">
    <property type="entry name" value="THIOREDOXIN_2"/>
    <property type="match status" value="1"/>
</dbReference>
<dbReference type="EMBL" id="GG738852">
    <property type="protein sequence ID" value="EFC48132.1"/>
    <property type="molecule type" value="Genomic_DNA"/>
</dbReference>
<dbReference type="AlphaFoldDB" id="D2V4N1"/>
<proteinExistence type="inferred from homology"/>
<dbReference type="VEuPathDB" id="AmoebaDB:NAEGRDRAFT_35538"/>
<dbReference type="NCBIfam" id="TIGR01068">
    <property type="entry name" value="thioredoxin"/>
    <property type="match status" value="1"/>
</dbReference>
<dbReference type="RefSeq" id="XP_002680876.1">
    <property type="nucleotide sequence ID" value="XM_002680830.1"/>
</dbReference>
<feature type="site" description="Contributes to redox potential value" evidence="3">
    <location>
        <position position="32"/>
    </location>
</feature>
<evidence type="ECO:0000256" key="1">
    <source>
        <dbReference type="ARBA" id="ARBA00023157"/>
    </source>
</evidence>
<dbReference type="OMA" id="QCISAMP"/>
<keyword evidence="1 4" id="KW-1015">Disulfide bond</keyword>
<gene>
    <name evidence="6" type="ORF">NAEGRDRAFT_35538</name>
</gene>